<feature type="compositionally biased region" description="Polar residues" evidence="1">
    <location>
        <begin position="24"/>
        <end position="37"/>
    </location>
</feature>
<dbReference type="EMBL" id="CP036275">
    <property type="protein sequence ID" value="QDU36260.1"/>
    <property type="molecule type" value="Genomic_DNA"/>
</dbReference>
<reference evidence="2 3" key="1">
    <citation type="submission" date="2019-02" db="EMBL/GenBank/DDBJ databases">
        <title>Deep-cultivation of Planctomycetes and their phenomic and genomic characterization uncovers novel biology.</title>
        <authorList>
            <person name="Wiegand S."/>
            <person name="Jogler M."/>
            <person name="Boedeker C."/>
            <person name="Pinto D."/>
            <person name="Vollmers J."/>
            <person name="Rivas-Marin E."/>
            <person name="Kohn T."/>
            <person name="Peeters S.H."/>
            <person name="Heuer A."/>
            <person name="Rast P."/>
            <person name="Oberbeckmann S."/>
            <person name="Bunk B."/>
            <person name="Jeske O."/>
            <person name="Meyerdierks A."/>
            <person name="Storesund J.E."/>
            <person name="Kallscheuer N."/>
            <person name="Luecker S."/>
            <person name="Lage O.M."/>
            <person name="Pohl T."/>
            <person name="Merkel B.J."/>
            <person name="Hornburger P."/>
            <person name="Mueller R.-W."/>
            <person name="Bruemmer F."/>
            <person name="Labrenz M."/>
            <person name="Spormann A.M."/>
            <person name="Op den Camp H."/>
            <person name="Overmann J."/>
            <person name="Amann R."/>
            <person name="Jetten M.S.M."/>
            <person name="Mascher T."/>
            <person name="Medema M.H."/>
            <person name="Devos D.P."/>
            <person name="Kaster A.-K."/>
            <person name="Ovreas L."/>
            <person name="Rohde M."/>
            <person name="Galperin M.Y."/>
            <person name="Jogler C."/>
        </authorList>
    </citation>
    <scope>NUCLEOTIDE SEQUENCE [LARGE SCALE GENOMIC DNA]</scope>
    <source>
        <strain evidence="2 3">Mal4</strain>
    </source>
</reference>
<dbReference type="RefSeq" id="WP_145366944.1">
    <property type="nucleotide sequence ID" value="NZ_CP036275.1"/>
</dbReference>
<accession>A0A517Z194</accession>
<evidence type="ECO:0000256" key="1">
    <source>
        <dbReference type="SAM" id="MobiDB-lite"/>
    </source>
</evidence>
<protein>
    <submittedName>
        <fullName evidence="2">Uncharacterized protein</fullName>
    </submittedName>
</protein>
<dbReference type="AlphaFoldDB" id="A0A517Z194"/>
<sequence>MFRCELCDSVVSAGTRATRVVISTRQKTYESRGQSPSGRGGRGGGGRRGGRTRKKEFDKGGSGTEIVREAAVCPKCAERYRRQREEAQAAAVTAVSSSDE</sequence>
<feature type="compositionally biased region" description="Gly residues" evidence="1">
    <location>
        <begin position="38"/>
        <end position="47"/>
    </location>
</feature>
<organism evidence="2 3">
    <name type="scientific">Maioricimonas rarisocia</name>
    <dbReference type="NCBI Taxonomy" id="2528026"/>
    <lineage>
        <taxon>Bacteria</taxon>
        <taxon>Pseudomonadati</taxon>
        <taxon>Planctomycetota</taxon>
        <taxon>Planctomycetia</taxon>
        <taxon>Planctomycetales</taxon>
        <taxon>Planctomycetaceae</taxon>
        <taxon>Maioricimonas</taxon>
    </lineage>
</organism>
<feature type="region of interest" description="Disordered" evidence="1">
    <location>
        <begin position="24"/>
        <end position="63"/>
    </location>
</feature>
<dbReference type="KEGG" id="mri:Mal4_05440"/>
<proteinExistence type="predicted"/>
<evidence type="ECO:0000313" key="2">
    <source>
        <dbReference type="EMBL" id="QDU36260.1"/>
    </source>
</evidence>
<name>A0A517Z194_9PLAN</name>
<dbReference type="OrthoDB" id="290583at2"/>
<keyword evidence="3" id="KW-1185">Reference proteome</keyword>
<gene>
    <name evidence="2" type="ORF">Mal4_05440</name>
</gene>
<dbReference type="Proteomes" id="UP000320496">
    <property type="component" value="Chromosome"/>
</dbReference>
<evidence type="ECO:0000313" key="3">
    <source>
        <dbReference type="Proteomes" id="UP000320496"/>
    </source>
</evidence>